<evidence type="ECO:0000313" key="2">
    <source>
        <dbReference type="Proteomes" id="UP000025227"/>
    </source>
</evidence>
<name>A0A7I4YQT7_HAECO</name>
<evidence type="ECO:0000256" key="1">
    <source>
        <dbReference type="SAM" id="MobiDB-lite"/>
    </source>
</evidence>
<dbReference type="AlphaFoldDB" id="A0A7I4YQT7"/>
<proteinExistence type="predicted"/>
<reference evidence="3" key="1">
    <citation type="submission" date="2020-12" db="UniProtKB">
        <authorList>
            <consortium name="WormBaseParasite"/>
        </authorList>
    </citation>
    <scope>IDENTIFICATION</scope>
    <source>
        <strain evidence="3">MHco3</strain>
    </source>
</reference>
<organism evidence="2 3">
    <name type="scientific">Haemonchus contortus</name>
    <name type="common">Barber pole worm</name>
    <dbReference type="NCBI Taxonomy" id="6289"/>
    <lineage>
        <taxon>Eukaryota</taxon>
        <taxon>Metazoa</taxon>
        <taxon>Ecdysozoa</taxon>
        <taxon>Nematoda</taxon>
        <taxon>Chromadorea</taxon>
        <taxon>Rhabditida</taxon>
        <taxon>Rhabditina</taxon>
        <taxon>Rhabditomorpha</taxon>
        <taxon>Strongyloidea</taxon>
        <taxon>Trichostrongylidae</taxon>
        <taxon>Haemonchus</taxon>
    </lineage>
</organism>
<dbReference type="WBParaSite" id="HCON_00128970-00001">
    <property type="protein sequence ID" value="HCON_00128970-00001"/>
    <property type="gene ID" value="HCON_00128970"/>
</dbReference>
<accession>A0A7I4YQT7</accession>
<keyword evidence="2" id="KW-1185">Reference proteome</keyword>
<sequence length="87" mass="9644">MTDCGEYVLQMTSLNMLSYFVGAIVLLNALTVEAGDNEGPENDVGEPLYTDPSEEEQCDKSNFEKLAECTAKKLGKAFASRWLMEQN</sequence>
<feature type="region of interest" description="Disordered" evidence="1">
    <location>
        <begin position="35"/>
        <end position="56"/>
    </location>
</feature>
<evidence type="ECO:0000313" key="3">
    <source>
        <dbReference type="WBParaSite" id="HCON_00128970-00001"/>
    </source>
</evidence>
<protein>
    <submittedName>
        <fullName evidence="3">Secreted protein</fullName>
    </submittedName>
</protein>
<dbReference type="Proteomes" id="UP000025227">
    <property type="component" value="Unplaced"/>
</dbReference>
<feature type="compositionally biased region" description="Acidic residues" evidence="1">
    <location>
        <begin position="35"/>
        <end position="44"/>
    </location>
</feature>